<dbReference type="Proteomes" id="UP000234296">
    <property type="component" value="Unassembled WGS sequence"/>
</dbReference>
<sequence>MTKFERVVSELNNIEDKIQDNCKKSMTPFKGRNMKARLDKIYRDANKLKDPEQTSAQAKVKELKKSVRALVEAHELSKSTQHECGCKKCNPASTRARKSIRL</sequence>
<evidence type="ECO:0000313" key="2">
    <source>
        <dbReference type="Proteomes" id="UP000234296"/>
    </source>
</evidence>
<gene>
    <name evidence="1" type="ORF">PZBJ_05720</name>
</gene>
<comment type="caution">
    <text evidence="1">The sequence shown here is derived from an EMBL/GenBank/DDBJ whole genome shotgun (WGS) entry which is preliminary data.</text>
</comment>
<name>A0ABX4SV44_9GAMM</name>
<proteinExistence type="predicted"/>
<dbReference type="RefSeq" id="WP_101761608.1">
    <property type="nucleotide sequence ID" value="NZ_PJRT01000005.1"/>
</dbReference>
<keyword evidence="2" id="KW-1185">Reference proteome</keyword>
<reference evidence="2" key="1">
    <citation type="submission" date="2017-12" db="EMBL/GenBank/DDBJ databases">
        <title>The genome sequence of Pantoea sp. 596.</title>
        <authorList>
            <person name="Gao J."/>
            <person name="Mao X."/>
            <person name="Sun J."/>
        </authorList>
    </citation>
    <scope>NUCLEOTIDE SEQUENCE [LARGE SCALE GENOMIC DNA]</scope>
    <source>
        <strain evidence="2">596</strain>
    </source>
</reference>
<evidence type="ECO:0000313" key="1">
    <source>
        <dbReference type="EMBL" id="PLR26287.1"/>
    </source>
</evidence>
<organism evidence="1 2">
    <name type="scientific">Pantoea endophytica</name>
    <dbReference type="NCBI Taxonomy" id="92488"/>
    <lineage>
        <taxon>Bacteria</taxon>
        <taxon>Pseudomonadati</taxon>
        <taxon>Pseudomonadota</taxon>
        <taxon>Gammaproteobacteria</taxon>
        <taxon>Enterobacterales</taxon>
        <taxon>Erwiniaceae</taxon>
        <taxon>Pantoea</taxon>
    </lineage>
</organism>
<protein>
    <submittedName>
        <fullName evidence="1">Uncharacterized protein</fullName>
    </submittedName>
</protein>
<accession>A0ABX4SV44</accession>
<dbReference type="EMBL" id="PJRT01000005">
    <property type="protein sequence ID" value="PLR26287.1"/>
    <property type="molecule type" value="Genomic_DNA"/>
</dbReference>